<dbReference type="Proteomes" id="UP000270620">
    <property type="component" value="Unassembled WGS sequence"/>
</dbReference>
<feature type="binding site" evidence="5 7">
    <location>
        <begin position="142"/>
        <end position="143"/>
    </location>
    <ligand>
        <name>FMN</name>
        <dbReference type="ChEBI" id="CHEBI:58210"/>
    </ligand>
</feature>
<feature type="binding site" evidence="5 7">
    <location>
        <position position="85"/>
    </location>
    <ligand>
        <name>FMN</name>
        <dbReference type="ChEBI" id="CHEBI:58210"/>
    </ligand>
</feature>
<protein>
    <recommendedName>
        <fullName evidence="5">Pyridoxine/pyridoxamine 5'-phosphate oxidase</fullName>
        <ecNumber evidence="5">1.4.3.5</ecNumber>
    </recommendedName>
    <alternativeName>
        <fullName evidence="5">PNP/PMP oxidase</fullName>
        <shortName evidence="5">PNPOx</shortName>
    </alternativeName>
    <alternativeName>
        <fullName evidence="5">Pyridoxal 5'-phosphate synthase</fullName>
    </alternativeName>
</protein>
<dbReference type="InterPro" id="IPR012349">
    <property type="entry name" value="Split_barrel_FMN-bd"/>
</dbReference>
<keyword evidence="4 5" id="KW-0560">Oxidoreductase</keyword>
<sequence>MKTNLGSYRKSYEKHILTKAETPDNPMVLFKEWFHEIDENFPKVEANAMTLSTIGVSGFPESRIVLLKEMDHDSLVFFTNYNSNKGKAIAKNPNVCLSFFWPELERQVIIKGVANKTSSDISDSYFKSRPKGSRIGALVSNQSEEVESRDSLDKKLVELSEEYADKEVSRPDWWGGYKVTPLEFEFWQGRPNRLHDRILYVLDQAKTTNWLKKRLSP</sequence>
<keyword evidence="3 5" id="KW-0288">FMN</keyword>
<dbReference type="SUPFAM" id="SSF50475">
    <property type="entry name" value="FMN-binding split barrel"/>
    <property type="match status" value="1"/>
</dbReference>
<accession>A0A3R9NNU2</accession>
<keyword evidence="5" id="KW-0664">Pyridoxine biosynthesis</keyword>
<dbReference type="NCBIfam" id="TIGR00558">
    <property type="entry name" value="pdxH"/>
    <property type="match status" value="1"/>
</dbReference>
<feature type="binding site" evidence="5 6">
    <location>
        <position position="68"/>
    </location>
    <ligand>
        <name>substrate</name>
    </ligand>
</feature>
<comment type="catalytic activity">
    <reaction evidence="5">
        <text>pyridoxine 5'-phosphate + O2 = pyridoxal 5'-phosphate + H2O2</text>
        <dbReference type="Rhea" id="RHEA:15149"/>
        <dbReference type="ChEBI" id="CHEBI:15379"/>
        <dbReference type="ChEBI" id="CHEBI:16240"/>
        <dbReference type="ChEBI" id="CHEBI:58589"/>
        <dbReference type="ChEBI" id="CHEBI:597326"/>
        <dbReference type="EC" id="1.4.3.5"/>
    </reaction>
</comment>
<reference evidence="10 11" key="1">
    <citation type="submission" date="2018-12" db="EMBL/GenBank/DDBJ databases">
        <title>Mangrovimonas spongiae sp. nov., a novel member of the genus Mangrovimonas isolated from marine sponge.</title>
        <authorList>
            <person name="Zhuang L."/>
            <person name="Luo L."/>
        </authorList>
    </citation>
    <scope>NUCLEOTIDE SEQUENCE [LARGE SCALE GENOMIC DNA]</scope>
    <source>
        <strain evidence="10 11">HN-E26</strain>
    </source>
</reference>
<comment type="catalytic activity">
    <reaction evidence="5">
        <text>pyridoxamine 5'-phosphate + O2 + H2O = pyridoxal 5'-phosphate + H2O2 + NH4(+)</text>
        <dbReference type="Rhea" id="RHEA:15817"/>
        <dbReference type="ChEBI" id="CHEBI:15377"/>
        <dbReference type="ChEBI" id="CHEBI:15379"/>
        <dbReference type="ChEBI" id="CHEBI:16240"/>
        <dbReference type="ChEBI" id="CHEBI:28938"/>
        <dbReference type="ChEBI" id="CHEBI:58451"/>
        <dbReference type="ChEBI" id="CHEBI:597326"/>
        <dbReference type="EC" id="1.4.3.5"/>
    </reaction>
</comment>
<dbReference type="GO" id="GO:0004733">
    <property type="term" value="F:pyridoxamine phosphate oxidase activity"/>
    <property type="evidence" value="ECO:0007669"/>
    <property type="project" value="UniProtKB-UniRule"/>
</dbReference>
<dbReference type="Pfam" id="PF10590">
    <property type="entry name" value="PNP_phzG_C"/>
    <property type="match status" value="1"/>
</dbReference>
<evidence type="ECO:0000256" key="5">
    <source>
        <dbReference type="HAMAP-Rule" id="MF_01629"/>
    </source>
</evidence>
<feature type="binding site" evidence="5 7">
    <location>
        <position position="197"/>
    </location>
    <ligand>
        <name>FMN</name>
        <dbReference type="ChEBI" id="CHEBI:58210"/>
    </ligand>
</feature>
<keyword evidence="11" id="KW-1185">Reference proteome</keyword>
<dbReference type="AlphaFoldDB" id="A0A3R9NNU2"/>
<dbReference type="GO" id="GO:0008615">
    <property type="term" value="P:pyridoxine biosynthetic process"/>
    <property type="evidence" value="ECO:0007669"/>
    <property type="project" value="UniProtKB-UniRule"/>
</dbReference>
<dbReference type="Pfam" id="PF01243">
    <property type="entry name" value="PNPOx_N"/>
    <property type="match status" value="1"/>
</dbReference>
<feature type="binding site" evidence="5 7">
    <location>
        <position position="187"/>
    </location>
    <ligand>
        <name>FMN</name>
        <dbReference type="ChEBI" id="CHEBI:58210"/>
    </ligand>
</feature>
<gene>
    <name evidence="5 10" type="primary">pdxH</name>
    <name evidence="10" type="ORF">EJA19_11985</name>
</gene>
<evidence type="ECO:0000256" key="7">
    <source>
        <dbReference type="PIRSR" id="PIRSR000190-2"/>
    </source>
</evidence>
<evidence type="ECO:0000256" key="2">
    <source>
        <dbReference type="ARBA" id="ARBA00022630"/>
    </source>
</evidence>
<comment type="pathway">
    <text evidence="5">Cofactor metabolism; pyridoxal 5'-phosphate salvage; pyridoxal 5'-phosphate from pyridoxamine 5'-phosphate: step 1/1.</text>
</comment>
<feature type="binding site" evidence="5 6">
    <location>
        <position position="125"/>
    </location>
    <ligand>
        <name>substrate</name>
    </ligand>
</feature>
<dbReference type="PANTHER" id="PTHR10851:SF0">
    <property type="entry name" value="PYRIDOXINE-5'-PHOSPHATE OXIDASE"/>
    <property type="match status" value="1"/>
</dbReference>
<feature type="binding site" evidence="5 6">
    <location>
        <position position="129"/>
    </location>
    <ligand>
        <name>substrate</name>
    </ligand>
</feature>
<feature type="binding site" evidence="5 7">
    <location>
        <begin position="63"/>
        <end position="68"/>
    </location>
    <ligand>
        <name>FMN</name>
        <dbReference type="ChEBI" id="CHEBI:58210"/>
    </ligand>
</feature>
<feature type="binding site" evidence="5 6">
    <location>
        <begin position="193"/>
        <end position="195"/>
    </location>
    <ligand>
        <name>substrate</name>
    </ligand>
</feature>
<evidence type="ECO:0000313" key="10">
    <source>
        <dbReference type="EMBL" id="RSK38211.1"/>
    </source>
</evidence>
<dbReference type="InterPro" id="IPR011576">
    <property type="entry name" value="Pyridox_Oxase_N"/>
</dbReference>
<evidence type="ECO:0000313" key="11">
    <source>
        <dbReference type="Proteomes" id="UP000270620"/>
    </source>
</evidence>
<dbReference type="GO" id="GO:0010181">
    <property type="term" value="F:FMN binding"/>
    <property type="evidence" value="ECO:0007669"/>
    <property type="project" value="UniProtKB-UniRule"/>
</dbReference>
<feature type="binding site" evidence="6">
    <location>
        <begin position="9"/>
        <end position="12"/>
    </location>
    <ligand>
        <name>substrate</name>
    </ligand>
</feature>
<name>A0A3R9NNU2_9FLAO</name>
<feature type="domain" description="Pyridoxine 5'-phosphate oxidase dimerisation C-terminal" evidence="9">
    <location>
        <begin position="174"/>
        <end position="217"/>
    </location>
</feature>
<evidence type="ECO:0000256" key="4">
    <source>
        <dbReference type="ARBA" id="ARBA00023002"/>
    </source>
</evidence>
<evidence type="ECO:0000256" key="3">
    <source>
        <dbReference type="ARBA" id="ARBA00022643"/>
    </source>
</evidence>
<dbReference type="EC" id="1.4.3.5" evidence="5"/>
<dbReference type="UniPathway" id="UPA01068">
    <property type="reaction ID" value="UER00304"/>
</dbReference>
<feature type="binding site" evidence="5 7">
    <location>
        <position position="107"/>
    </location>
    <ligand>
        <name>FMN</name>
        <dbReference type="ChEBI" id="CHEBI:58210"/>
    </ligand>
</feature>
<evidence type="ECO:0000256" key="6">
    <source>
        <dbReference type="PIRSR" id="PIRSR000190-1"/>
    </source>
</evidence>
<comment type="caution">
    <text evidence="10">The sequence shown here is derived from an EMBL/GenBank/DDBJ whole genome shotgun (WGS) entry which is preliminary data.</text>
</comment>
<feature type="binding site" evidence="5 7">
    <location>
        <begin position="78"/>
        <end position="79"/>
    </location>
    <ligand>
        <name>FMN</name>
        <dbReference type="ChEBI" id="CHEBI:58210"/>
    </ligand>
</feature>
<dbReference type="PIRSF" id="PIRSF000190">
    <property type="entry name" value="Pyd_amn-ph_oxd"/>
    <property type="match status" value="1"/>
</dbReference>
<dbReference type="InterPro" id="IPR019576">
    <property type="entry name" value="Pyridoxamine_oxidase_dimer_C"/>
</dbReference>
<evidence type="ECO:0000259" key="9">
    <source>
        <dbReference type="Pfam" id="PF10590"/>
    </source>
</evidence>
<organism evidence="10 11">
    <name type="scientific">Mangrovimonas spongiae</name>
    <dbReference type="NCBI Taxonomy" id="2494697"/>
    <lineage>
        <taxon>Bacteria</taxon>
        <taxon>Pseudomonadati</taxon>
        <taxon>Bacteroidota</taxon>
        <taxon>Flavobacteriia</taxon>
        <taxon>Flavobacteriales</taxon>
        <taxon>Flavobacteriaceae</taxon>
        <taxon>Mangrovimonas</taxon>
    </lineage>
</organism>
<comment type="cofactor">
    <cofactor evidence="5 7">
        <name>FMN</name>
        <dbReference type="ChEBI" id="CHEBI:58210"/>
    </cofactor>
    <text evidence="5 7">Binds 1 FMN per subunit.</text>
</comment>
<dbReference type="InterPro" id="IPR019740">
    <property type="entry name" value="Pyridox_Oxase_CS"/>
</dbReference>
<comment type="function">
    <text evidence="5">Catalyzes the oxidation of either pyridoxine 5'-phosphate (PNP) or pyridoxamine 5'-phosphate (PMP) into pyridoxal 5'-phosphate (PLP).</text>
</comment>
<comment type="similarity">
    <text evidence="1 5">Belongs to the pyridoxamine 5'-phosphate oxidase family.</text>
</comment>
<evidence type="ECO:0000259" key="8">
    <source>
        <dbReference type="Pfam" id="PF01243"/>
    </source>
</evidence>
<dbReference type="HAMAP" id="MF_01629">
    <property type="entry name" value="PdxH"/>
    <property type="match status" value="1"/>
</dbReference>
<comment type="subunit">
    <text evidence="5">Homodimer.</text>
</comment>
<proteinExistence type="inferred from homology"/>
<dbReference type="OrthoDB" id="9780392at2"/>
<dbReference type="Gene3D" id="2.30.110.10">
    <property type="entry name" value="Electron Transport, Fmn-binding Protein, Chain A"/>
    <property type="match status" value="1"/>
</dbReference>
<dbReference type="InterPro" id="IPR000659">
    <property type="entry name" value="Pyridox_Oxase"/>
</dbReference>
<dbReference type="RefSeq" id="WP_125468619.1">
    <property type="nucleotide sequence ID" value="NZ_RWBG01000006.1"/>
</dbReference>
<dbReference type="EMBL" id="RWBG01000006">
    <property type="protein sequence ID" value="RSK38211.1"/>
    <property type="molecule type" value="Genomic_DNA"/>
</dbReference>
<keyword evidence="2 5" id="KW-0285">Flavoprotein</keyword>
<evidence type="ECO:0000256" key="1">
    <source>
        <dbReference type="ARBA" id="ARBA00007301"/>
    </source>
</evidence>
<feature type="binding site" evidence="5 6">
    <location>
        <position position="133"/>
    </location>
    <ligand>
        <name>substrate</name>
    </ligand>
</feature>
<feature type="domain" description="Pyridoxamine 5'-phosphate oxidase N-terminal" evidence="8">
    <location>
        <begin position="45"/>
        <end position="158"/>
    </location>
</feature>
<comment type="pathway">
    <text evidence="5">Cofactor metabolism; pyridoxal 5'-phosphate salvage; pyridoxal 5'-phosphate from pyridoxine 5'-phosphate: step 1/1.</text>
</comment>
<dbReference type="NCBIfam" id="NF004231">
    <property type="entry name" value="PRK05679.1"/>
    <property type="match status" value="1"/>
</dbReference>
<comment type="caution">
    <text evidence="5">Lacks conserved residue(s) required for the propagation of feature annotation.</text>
</comment>
<dbReference type="PROSITE" id="PS01064">
    <property type="entry name" value="PYRIDOX_OXIDASE"/>
    <property type="match status" value="1"/>
</dbReference>
<dbReference type="PANTHER" id="PTHR10851">
    <property type="entry name" value="PYRIDOXINE-5-PHOSPHATE OXIDASE"/>
    <property type="match status" value="1"/>
</dbReference>